<organism evidence="6 7">
    <name type="scientific">Lacibacter cauensis</name>
    <dbReference type="NCBI Taxonomy" id="510947"/>
    <lineage>
        <taxon>Bacteria</taxon>
        <taxon>Pseudomonadati</taxon>
        <taxon>Bacteroidota</taxon>
        <taxon>Chitinophagia</taxon>
        <taxon>Chitinophagales</taxon>
        <taxon>Chitinophagaceae</taxon>
        <taxon>Lacibacter</taxon>
    </lineage>
</organism>
<feature type="domain" description="Tyrosinase copper-binding" evidence="4">
    <location>
        <begin position="136"/>
        <end position="153"/>
    </location>
</feature>
<dbReference type="PANTHER" id="PTHR11474:SF126">
    <property type="entry name" value="TYROSINASE-LIKE PROTEIN TYR-1-RELATED"/>
    <property type="match status" value="1"/>
</dbReference>
<dbReference type="EMBL" id="VLLE01000009">
    <property type="protein sequence ID" value="TWI77696.1"/>
    <property type="molecule type" value="Genomic_DNA"/>
</dbReference>
<dbReference type="SUPFAM" id="SSF48056">
    <property type="entry name" value="Di-copper centre-containing domain"/>
    <property type="match status" value="1"/>
</dbReference>
<reference evidence="6 7" key="1">
    <citation type="journal article" date="2015" name="Stand. Genomic Sci.">
        <title>Genomic Encyclopedia of Bacterial and Archaeal Type Strains, Phase III: the genomes of soil and plant-associated and newly described type strains.</title>
        <authorList>
            <person name="Whitman W.B."/>
            <person name="Woyke T."/>
            <person name="Klenk H.P."/>
            <person name="Zhou Y."/>
            <person name="Lilburn T.G."/>
            <person name="Beck B.J."/>
            <person name="De Vos P."/>
            <person name="Vandamme P."/>
            <person name="Eisen J.A."/>
            <person name="Garrity G."/>
            <person name="Hugenholtz P."/>
            <person name="Kyrpides N.C."/>
        </authorList>
    </citation>
    <scope>NUCLEOTIDE SEQUENCE [LARGE SCALE GENOMIC DNA]</scope>
    <source>
        <strain evidence="6 7">CGMCC 1.7271</strain>
    </source>
</reference>
<dbReference type="PROSITE" id="PS00497">
    <property type="entry name" value="TYROSINASE_1"/>
    <property type="match status" value="1"/>
</dbReference>
<name>A0A562SAP7_9BACT</name>
<dbReference type="InterPro" id="IPR008922">
    <property type="entry name" value="Di-copper_centre_dom_sf"/>
</dbReference>
<dbReference type="Pfam" id="PF00264">
    <property type="entry name" value="Tyrosinase"/>
    <property type="match status" value="2"/>
</dbReference>
<dbReference type="PROSITE" id="PS00498">
    <property type="entry name" value="TYROSINASE_2"/>
    <property type="match status" value="1"/>
</dbReference>
<dbReference type="PANTHER" id="PTHR11474">
    <property type="entry name" value="TYROSINASE FAMILY MEMBER"/>
    <property type="match status" value="1"/>
</dbReference>
<keyword evidence="3" id="KW-0186">Copper</keyword>
<protein>
    <submittedName>
        <fullName evidence="6">Common central domain of tyrosinase</fullName>
    </submittedName>
</protein>
<evidence type="ECO:0000256" key="2">
    <source>
        <dbReference type="ARBA" id="ARBA00022723"/>
    </source>
</evidence>
<dbReference type="InterPro" id="IPR050316">
    <property type="entry name" value="Tyrosinase/Hemocyanin"/>
</dbReference>
<gene>
    <name evidence="6" type="ORF">IQ13_4295</name>
</gene>
<sequence length="306" mass="35013">MAHGKLFPRKTKSIKEWTISPVQMRQLLKEAPKEIGKQKIKSPGLKIDVEDLQFIPEKFSHKDLLDPHWFWHKYFCRPKYRRRKNQKNLTPLEWSRFIYAIEALADTDTPAPTYQEFVQIHVQAMTTPAGHMWGAHGGVNFLTWHREYMAKLEARLIAINPLVTIPYWNWIEDRYIPPQLNNSADFTRWGITRGGSFNDTLLPTAAQHAALMTNTAFASFSSQLEASPFHNRLHGLVGGTMGTASSPADPIFWLHHGFIDKLFADWQVLNPAATHPNPSEVLKPSPIMTRTNAQVWSTLALGYVYA</sequence>
<dbReference type="Proteomes" id="UP000316167">
    <property type="component" value="Unassembled WGS sequence"/>
</dbReference>
<dbReference type="AlphaFoldDB" id="A0A562SAP7"/>
<keyword evidence="7" id="KW-1185">Reference proteome</keyword>
<evidence type="ECO:0000259" key="5">
    <source>
        <dbReference type="PROSITE" id="PS00498"/>
    </source>
</evidence>
<evidence type="ECO:0000259" key="4">
    <source>
        <dbReference type="PROSITE" id="PS00497"/>
    </source>
</evidence>
<accession>A0A562SAP7</accession>
<evidence type="ECO:0000256" key="3">
    <source>
        <dbReference type="ARBA" id="ARBA00023008"/>
    </source>
</evidence>
<evidence type="ECO:0000256" key="1">
    <source>
        <dbReference type="ARBA" id="ARBA00009928"/>
    </source>
</evidence>
<comment type="similarity">
    <text evidence="1">Belongs to the tyrosinase family.</text>
</comment>
<dbReference type="GO" id="GO:0016491">
    <property type="term" value="F:oxidoreductase activity"/>
    <property type="evidence" value="ECO:0007669"/>
    <property type="project" value="InterPro"/>
</dbReference>
<keyword evidence="2" id="KW-0479">Metal-binding</keyword>
<evidence type="ECO:0000313" key="6">
    <source>
        <dbReference type="EMBL" id="TWI77696.1"/>
    </source>
</evidence>
<comment type="caution">
    <text evidence="6">The sequence shown here is derived from an EMBL/GenBank/DDBJ whole genome shotgun (WGS) entry which is preliminary data.</text>
</comment>
<dbReference type="Gene3D" id="1.10.1280.10">
    <property type="entry name" value="Di-copper center containing domain from catechol oxidase"/>
    <property type="match status" value="2"/>
</dbReference>
<dbReference type="InterPro" id="IPR002227">
    <property type="entry name" value="Tyrosinase_Cu-bd"/>
</dbReference>
<feature type="domain" description="Tyrosinase copper-binding" evidence="5">
    <location>
        <begin position="249"/>
        <end position="260"/>
    </location>
</feature>
<dbReference type="GO" id="GO:0046872">
    <property type="term" value="F:metal ion binding"/>
    <property type="evidence" value="ECO:0007669"/>
    <property type="project" value="UniProtKB-KW"/>
</dbReference>
<proteinExistence type="inferred from homology"/>
<evidence type="ECO:0000313" key="7">
    <source>
        <dbReference type="Proteomes" id="UP000316167"/>
    </source>
</evidence>